<dbReference type="Proteomes" id="UP000271031">
    <property type="component" value="Unassembled WGS sequence"/>
</dbReference>
<reference evidence="1 2" key="1">
    <citation type="submission" date="2018-10" db="EMBL/GenBank/DDBJ databases">
        <title>Phylogenomics of Brevibacillus.</title>
        <authorList>
            <person name="Dunlap C."/>
        </authorList>
    </citation>
    <scope>NUCLEOTIDE SEQUENCE [LARGE SCALE GENOMIC DNA]</scope>
    <source>
        <strain evidence="1 2">JCM 15716</strain>
    </source>
</reference>
<comment type="caution">
    <text evidence="1">The sequence shown here is derived from an EMBL/GenBank/DDBJ whole genome shotgun (WGS) entry which is preliminary data.</text>
</comment>
<dbReference type="OrthoDB" id="2374761at2"/>
<dbReference type="EMBL" id="RHHQ01000005">
    <property type="protein sequence ID" value="RNB91436.1"/>
    <property type="molecule type" value="Genomic_DNA"/>
</dbReference>
<accession>A0A3M8DTK5</accession>
<evidence type="ECO:0000313" key="2">
    <source>
        <dbReference type="Proteomes" id="UP000271031"/>
    </source>
</evidence>
<sequence length="203" mass="22197">MEIAQQQGTFPDATKLEAEWTNAALLQELADPAVQDSLVELIRKLPRIAEAVSTAERGIELVSAVAGDKATLSSVTERIDQAWAKLNIDHETLDALITLIEKLPKLVKMITVFEQLYDTAEAVLSDKQSMNQLLGGVKELASPVTEPLEEGIAVLKEAKARAATSTQRFSLFAVMRMLGDPTVQNGLRFTQSLLDVVAERKKP</sequence>
<keyword evidence="2" id="KW-1185">Reference proteome</keyword>
<proteinExistence type="predicted"/>
<protein>
    <submittedName>
        <fullName evidence="1">DUF1641 domain-containing protein</fullName>
    </submittedName>
</protein>
<dbReference type="AlphaFoldDB" id="A0A3M8DTK5"/>
<organism evidence="1 2">
    <name type="scientific">Brevibacillus fluminis</name>
    <dbReference type="NCBI Taxonomy" id="511487"/>
    <lineage>
        <taxon>Bacteria</taxon>
        <taxon>Bacillati</taxon>
        <taxon>Bacillota</taxon>
        <taxon>Bacilli</taxon>
        <taxon>Bacillales</taxon>
        <taxon>Paenibacillaceae</taxon>
        <taxon>Brevibacillus</taxon>
    </lineage>
</organism>
<evidence type="ECO:0000313" key="1">
    <source>
        <dbReference type="EMBL" id="RNB91436.1"/>
    </source>
</evidence>
<dbReference type="RefSeq" id="WP_122916828.1">
    <property type="nucleotide sequence ID" value="NZ_RHHQ01000005.1"/>
</dbReference>
<name>A0A3M8DTK5_9BACL</name>
<gene>
    <name evidence="1" type="ORF">EDM56_05190</name>
</gene>